<gene>
    <name evidence="1" type="ORF">LCGC14_0475300</name>
</gene>
<evidence type="ECO:0000313" key="1">
    <source>
        <dbReference type="EMBL" id="KKN66052.1"/>
    </source>
</evidence>
<proteinExistence type="predicted"/>
<protein>
    <submittedName>
        <fullName evidence="1">Uncharacterized protein</fullName>
    </submittedName>
</protein>
<reference evidence="1" key="1">
    <citation type="journal article" date="2015" name="Nature">
        <title>Complex archaea that bridge the gap between prokaryotes and eukaryotes.</title>
        <authorList>
            <person name="Spang A."/>
            <person name="Saw J.H."/>
            <person name="Jorgensen S.L."/>
            <person name="Zaremba-Niedzwiedzka K."/>
            <person name="Martijn J."/>
            <person name="Lind A.E."/>
            <person name="van Eijk R."/>
            <person name="Schleper C."/>
            <person name="Guy L."/>
            <person name="Ettema T.J."/>
        </authorList>
    </citation>
    <scope>NUCLEOTIDE SEQUENCE</scope>
</reference>
<dbReference type="AlphaFoldDB" id="A0A0F9STU4"/>
<organism evidence="1">
    <name type="scientific">marine sediment metagenome</name>
    <dbReference type="NCBI Taxonomy" id="412755"/>
    <lineage>
        <taxon>unclassified sequences</taxon>
        <taxon>metagenomes</taxon>
        <taxon>ecological metagenomes</taxon>
    </lineage>
</organism>
<comment type="caution">
    <text evidence="1">The sequence shown here is derived from an EMBL/GenBank/DDBJ whole genome shotgun (WGS) entry which is preliminary data.</text>
</comment>
<accession>A0A0F9STU4</accession>
<sequence length="84" mass="9301">MKVTINKKPVKVEEKVIDWKTLQGGTVVKFCDKSVGLVYDKSAKFEKGMVIISGIDRPTIADGYRSMEITKVLGKLTGIIVDEI</sequence>
<name>A0A0F9STU4_9ZZZZ</name>
<dbReference type="EMBL" id="LAZR01000511">
    <property type="protein sequence ID" value="KKN66052.1"/>
    <property type="molecule type" value="Genomic_DNA"/>
</dbReference>